<comment type="caution">
    <text evidence="2">The sequence shown here is derived from an EMBL/GenBank/DDBJ whole genome shotgun (WGS) entry which is preliminary data.</text>
</comment>
<evidence type="ECO:0000313" key="3">
    <source>
        <dbReference type="EMBL" id="CAF3906064.1"/>
    </source>
</evidence>
<accession>A0A814LZ62</accession>
<gene>
    <name evidence="3" type="ORF">JBS370_LOCUS21141</name>
    <name evidence="2" type="ORF">ZHD862_LOCUS16133</name>
</gene>
<dbReference type="PANTHER" id="PTHR11614">
    <property type="entry name" value="PHOSPHOLIPASE-RELATED"/>
    <property type="match status" value="1"/>
</dbReference>
<proteinExistence type="predicted"/>
<reference evidence="2" key="1">
    <citation type="submission" date="2021-02" db="EMBL/GenBank/DDBJ databases">
        <authorList>
            <person name="Nowell W R."/>
        </authorList>
    </citation>
    <scope>NUCLEOTIDE SEQUENCE</scope>
</reference>
<evidence type="ECO:0000313" key="2">
    <source>
        <dbReference type="EMBL" id="CAF1072208.1"/>
    </source>
</evidence>
<dbReference type="AlphaFoldDB" id="A0A814LZ62"/>
<name>A0A814LZ62_9BILA</name>
<dbReference type="Gene3D" id="3.40.50.1820">
    <property type="entry name" value="alpha/beta hydrolase"/>
    <property type="match status" value="1"/>
</dbReference>
<dbReference type="EMBL" id="CAJOBD010002758">
    <property type="protein sequence ID" value="CAF3906064.1"/>
    <property type="molecule type" value="Genomic_DNA"/>
</dbReference>
<dbReference type="InterPro" id="IPR051044">
    <property type="entry name" value="MAG_DAG_Lipase"/>
</dbReference>
<feature type="domain" description="Serine aminopeptidase S33" evidence="1">
    <location>
        <begin position="45"/>
        <end position="249"/>
    </location>
</feature>
<evidence type="ECO:0000259" key="1">
    <source>
        <dbReference type="Pfam" id="PF12146"/>
    </source>
</evidence>
<dbReference type="InterPro" id="IPR022742">
    <property type="entry name" value="Hydrolase_4"/>
</dbReference>
<organism evidence="2 4">
    <name type="scientific">Rotaria sordida</name>
    <dbReference type="NCBI Taxonomy" id="392033"/>
    <lineage>
        <taxon>Eukaryota</taxon>
        <taxon>Metazoa</taxon>
        <taxon>Spiralia</taxon>
        <taxon>Gnathifera</taxon>
        <taxon>Rotifera</taxon>
        <taxon>Eurotatoria</taxon>
        <taxon>Bdelloidea</taxon>
        <taxon>Philodinida</taxon>
        <taxon>Philodinidae</taxon>
        <taxon>Rotaria</taxon>
    </lineage>
</organism>
<evidence type="ECO:0000313" key="4">
    <source>
        <dbReference type="Proteomes" id="UP000663864"/>
    </source>
</evidence>
<dbReference type="SUPFAM" id="SSF53474">
    <property type="entry name" value="alpha/beta-Hydrolases"/>
    <property type="match status" value="1"/>
</dbReference>
<dbReference type="InterPro" id="IPR029058">
    <property type="entry name" value="AB_hydrolase_fold"/>
</dbReference>
<dbReference type="Pfam" id="PF12146">
    <property type="entry name" value="Hydrolase_4"/>
    <property type="match status" value="1"/>
</dbReference>
<sequence length="327" mass="37433">MDTNNESTSTPQYETTIFTLKPDNLGPNKATLLHARTTKTSDLYKAVLYLHGYNDYFFHDHVCAQFLDFGYDFFAVDMRKCGRSIILPEQDQYRHYCADMHEYDEEISLAIEHMNKQAEKYTNKKFALLGHSTGGLTACLYAISGPKRNDIDALILNSPNLVELDMSIIQSTLVNLLIAMNGSRDIIAGWNGRSLHVSHKGEWNFDTTKKPISIVRIHGAFFAACRRAQLEVTQNGTSIKCPILFMSSNRSMKSEKIWHDEYAEVDLVLNVESIRRAAAMLGQHVTICPIEKANHDVFLSKKPVREKAFNCMFQWLENLERQWIKNI</sequence>
<protein>
    <recommendedName>
        <fullName evidence="1">Serine aminopeptidase S33 domain-containing protein</fullName>
    </recommendedName>
</protein>
<dbReference type="Proteomes" id="UP000663864">
    <property type="component" value="Unassembled WGS sequence"/>
</dbReference>
<dbReference type="EMBL" id="CAJNOT010000752">
    <property type="protein sequence ID" value="CAF1072208.1"/>
    <property type="molecule type" value="Genomic_DNA"/>
</dbReference>
<dbReference type="Proteomes" id="UP000663836">
    <property type="component" value="Unassembled WGS sequence"/>
</dbReference>